<dbReference type="RefSeq" id="WP_377858148.1">
    <property type="nucleotide sequence ID" value="NZ_JBHLZU010000023.1"/>
</dbReference>
<reference evidence="1 2" key="1">
    <citation type="submission" date="2024-09" db="EMBL/GenBank/DDBJ databases">
        <authorList>
            <person name="Sun Q."/>
            <person name="Mori K."/>
        </authorList>
    </citation>
    <scope>NUCLEOTIDE SEQUENCE [LARGE SCALE GENOMIC DNA]</scope>
    <source>
        <strain evidence="1 2">TBRC 7907</strain>
    </source>
</reference>
<evidence type="ECO:0000313" key="1">
    <source>
        <dbReference type="EMBL" id="MFB9907632.1"/>
    </source>
</evidence>
<dbReference type="InterPro" id="IPR038282">
    <property type="entry name" value="DUF2267_sf"/>
</dbReference>
<gene>
    <name evidence="1" type="ORF">ACFFQA_27170</name>
</gene>
<protein>
    <submittedName>
        <fullName evidence="1">DUF2267 domain-containing protein</fullName>
    </submittedName>
</protein>
<comment type="caution">
    <text evidence="1">The sequence shown here is derived from an EMBL/GenBank/DDBJ whole genome shotgun (WGS) entry which is preliminary data.</text>
</comment>
<dbReference type="Proteomes" id="UP001589693">
    <property type="component" value="Unassembled WGS sequence"/>
</dbReference>
<dbReference type="Pfam" id="PF10025">
    <property type="entry name" value="DUF2267"/>
    <property type="match status" value="1"/>
</dbReference>
<name>A0ABV6A390_9PSEU</name>
<organism evidence="1 2">
    <name type="scientific">Allokutzneria oryzae</name>
    <dbReference type="NCBI Taxonomy" id="1378989"/>
    <lineage>
        <taxon>Bacteria</taxon>
        <taxon>Bacillati</taxon>
        <taxon>Actinomycetota</taxon>
        <taxon>Actinomycetes</taxon>
        <taxon>Pseudonocardiales</taxon>
        <taxon>Pseudonocardiaceae</taxon>
        <taxon>Allokutzneria</taxon>
    </lineage>
</organism>
<keyword evidence="2" id="KW-1185">Reference proteome</keyword>
<dbReference type="Gene3D" id="1.10.490.110">
    <property type="entry name" value="Uncharacterized conserved protein DUF2267"/>
    <property type="match status" value="1"/>
</dbReference>
<sequence>MTTHRPTSFAHAEHTAHQWLAAIAEQLGTTDSHLTYRCTRAWLHAVRDHLSVGTTANLAAQLPELLRGMFYEGWDPSRVPTAQNGTEFVTEFVLGARVSTVRAADVLAGISRALRSLLSPGTFDHVLGQLPKGVRVLVDPGPEEAQPATDTPRAPGTQDRIARLENDVRTLAEALRMLARGIDTTIAPLEPAEDGCVAHAARKARQILLAAGPPEPREAGEEVAP</sequence>
<dbReference type="InterPro" id="IPR018727">
    <property type="entry name" value="DUF2267"/>
</dbReference>
<dbReference type="EMBL" id="JBHLZU010000023">
    <property type="protein sequence ID" value="MFB9907632.1"/>
    <property type="molecule type" value="Genomic_DNA"/>
</dbReference>
<proteinExistence type="predicted"/>
<accession>A0ABV6A390</accession>
<evidence type="ECO:0000313" key="2">
    <source>
        <dbReference type="Proteomes" id="UP001589693"/>
    </source>
</evidence>